<evidence type="ECO:0000313" key="3">
    <source>
        <dbReference type="Proteomes" id="UP000219494"/>
    </source>
</evidence>
<dbReference type="AlphaFoldDB" id="A0A285QGW7"/>
<dbReference type="Gene3D" id="1.10.260.40">
    <property type="entry name" value="lambda repressor-like DNA-binding domains"/>
    <property type="match status" value="2"/>
</dbReference>
<dbReference type="InterPro" id="IPR001387">
    <property type="entry name" value="Cro/C1-type_HTH"/>
</dbReference>
<evidence type="ECO:0000313" key="2">
    <source>
        <dbReference type="EMBL" id="SOB80758.1"/>
    </source>
</evidence>
<dbReference type="Proteomes" id="UP000219494">
    <property type="component" value="Unassembled WGS sequence"/>
</dbReference>
<protein>
    <submittedName>
        <fullName evidence="2">Helix-turn-helix</fullName>
    </submittedName>
</protein>
<dbReference type="GO" id="GO:0009307">
    <property type="term" value="P:DNA restriction-modification system"/>
    <property type="evidence" value="ECO:0007669"/>
    <property type="project" value="InterPro"/>
</dbReference>
<organism evidence="2 3">
    <name type="scientific">Sphingomonas guangdongensis</name>
    <dbReference type="NCBI Taxonomy" id="1141890"/>
    <lineage>
        <taxon>Bacteria</taxon>
        <taxon>Pseudomonadati</taxon>
        <taxon>Pseudomonadota</taxon>
        <taxon>Alphaproteobacteria</taxon>
        <taxon>Sphingomonadales</taxon>
        <taxon>Sphingomonadaceae</taxon>
        <taxon>Sphingomonas</taxon>
    </lineage>
</organism>
<dbReference type="EMBL" id="OBMI01000001">
    <property type="protein sequence ID" value="SOB80758.1"/>
    <property type="molecule type" value="Genomic_DNA"/>
</dbReference>
<dbReference type="GO" id="GO:0009007">
    <property type="term" value="F:site-specific DNA-methyltransferase (adenine-specific) activity"/>
    <property type="evidence" value="ECO:0007669"/>
    <property type="project" value="InterPro"/>
</dbReference>
<dbReference type="CDD" id="cd00093">
    <property type="entry name" value="HTH_XRE"/>
    <property type="match status" value="1"/>
</dbReference>
<dbReference type="InterPro" id="IPR010982">
    <property type="entry name" value="Lambda_DNA-bd_dom_sf"/>
</dbReference>
<feature type="domain" description="HTH cro/C1-type" evidence="1">
    <location>
        <begin position="10"/>
        <end position="62"/>
    </location>
</feature>
<accession>A0A285QGW7</accession>
<dbReference type="OrthoDB" id="189843at2"/>
<feature type="domain" description="HTH cro/C1-type" evidence="1">
    <location>
        <begin position="72"/>
        <end position="103"/>
    </location>
</feature>
<sequence length="298" mass="32849">MTDHNLTRQLREARRSQGLTQSALAGRIAVTQQVIKRLEAGTGSVQTLVAVMDALDFRLTGLAPGRTLAEQLRAARQRRSLSLSTLATKADVSRKTLASLEEGGGTVASLERMLAVLAPKVRRRAQERAYWGQGDKEDRDSRFTPPEFLAMIEQAFGEIDLDPCANTLSSVVAGREILLSEGGDGLRDGWSGKLAYVNPPFSEQLTWLRRAHDQWQIGNVKTVVCLVPARFDSAWFHSTLSPVAHIYLLQGRVPFLTPSGKRQHTPFSLAFVALGSTTEQREAFARLAPGYRISRQPT</sequence>
<dbReference type="GO" id="GO:0003677">
    <property type="term" value="F:DNA binding"/>
    <property type="evidence" value="ECO:0007669"/>
    <property type="project" value="InterPro"/>
</dbReference>
<dbReference type="Pfam" id="PF05869">
    <property type="entry name" value="Dam"/>
    <property type="match status" value="1"/>
</dbReference>
<proteinExistence type="predicted"/>
<dbReference type="PROSITE" id="PS50943">
    <property type="entry name" value="HTH_CROC1"/>
    <property type="match status" value="2"/>
</dbReference>
<dbReference type="Pfam" id="PF01381">
    <property type="entry name" value="HTH_3"/>
    <property type="match status" value="2"/>
</dbReference>
<dbReference type="SUPFAM" id="SSF47413">
    <property type="entry name" value="lambda repressor-like DNA-binding domains"/>
    <property type="match status" value="2"/>
</dbReference>
<dbReference type="RefSeq" id="WP_097063020.1">
    <property type="nucleotide sequence ID" value="NZ_OBMI01000001.1"/>
</dbReference>
<gene>
    <name evidence="2" type="ORF">SAMN06297144_1222</name>
</gene>
<keyword evidence="3" id="KW-1185">Reference proteome</keyword>
<dbReference type="SMART" id="SM00530">
    <property type="entry name" value="HTH_XRE"/>
    <property type="match status" value="2"/>
</dbReference>
<name>A0A285QGW7_9SPHN</name>
<dbReference type="InterPro" id="IPR008593">
    <property type="entry name" value="Dam_MeTrfase"/>
</dbReference>
<evidence type="ECO:0000259" key="1">
    <source>
        <dbReference type="PROSITE" id="PS50943"/>
    </source>
</evidence>
<reference evidence="2 3" key="1">
    <citation type="submission" date="2017-07" db="EMBL/GenBank/DDBJ databases">
        <authorList>
            <person name="Sun Z.S."/>
            <person name="Albrecht U."/>
            <person name="Echele G."/>
            <person name="Lee C.C."/>
        </authorList>
    </citation>
    <scope>NUCLEOTIDE SEQUENCE [LARGE SCALE GENOMIC DNA]</scope>
    <source>
        <strain evidence="2 3">CGMCC 1.12672</strain>
    </source>
</reference>